<keyword evidence="3 5" id="KW-0346">Stress response</keyword>
<name>A0A9D1MHG4_9FIRM</name>
<evidence type="ECO:0000256" key="6">
    <source>
        <dbReference type="SAM" id="Coils"/>
    </source>
</evidence>
<proteinExistence type="inferred from homology"/>
<dbReference type="PANTHER" id="PTHR34824:SF1">
    <property type="entry name" value="HEAT-INDUCIBLE TRANSCRIPTION REPRESSOR HRCA"/>
    <property type="match status" value="1"/>
</dbReference>
<dbReference type="InterPro" id="IPR036390">
    <property type="entry name" value="WH_DNA-bd_sf"/>
</dbReference>
<dbReference type="Gene3D" id="1.10.10.10">
    <property type="entry name" value="Winged helix-like DNA-binding domain superfamily/Winged helix DNA-binding domain"/>
    <property type="match status" value="1"/>
</dbReference>
<dbReference type="EMBL" id="DVNF01000094">
    <property type="protein sequence ID" value="HIU60392.1"/>
    <property type="molecule type" value="Genomic_DNA"/>
</dbReference>
<protein>
    <recommendedName>
        <fullName evidence="5">Heat-inducible transcription repressor HrcA</fullName>
    </recommendedName>
</protein>
<dbReference type="PIRSF" id="PIRSF005485">
    <property type="entry name" value="HrcA"/>
    <property type="match status" value="1"/>
</dbReference>
<dbReference type="InterPro" id="IPR036388">
    <property type="entry name" value="WH-like_DNA-bd_sf"/>
</dbReference>
<reference evidence="8" key="2">
    <citation type="journal article" date="2021" name="PeerJ">
        <title>Extensive microbial diversity within the chicken gut microbiome revealed by metagenomics and culture.</title>
        <authorList>
            <person name="Gilroy R."/>
            <person name="Ravi A."/>
            <person name="Getino M."/>
            <person name="Pursley I."/>
            <person name="Horton D.L."/>
            <person name="Alikhan N.F."/>
            <person name="Baker D."/>
            <person name="Gharbi K."/>
            <person name="Hall N."/>
            <person name="Watson M."/>
            <person name="Adriaenssens E.M."/>
            <person name="Foster-Nyarko E."/>
            <person name="Jarju S."/>
            <person name="Secka A."/>
            <person name="Antonio M."/>
            <person name="Oren A."/>
            <person name="Chaudhuri R.R."/>
            <person name="La Ragione R."/>
            <person name="Hildebrand F."/>
            <person name="Pallen M.J."/>
        </authorList>
    </citation>
    <scope>NUCLEOTIDE SEQUENCE</scope>
    <source>
        <strain evidence="8">18911</strain>
    </source>
</reference>
<dbReference type="InterPro" id="IPR002571">
    <property type="entry name" value="HrcA"/>
</dbReference>
<dbReference type="PANTHER" id="PTHR34824">
    <property type="entry name" value="HEAT-INDUCIBLE TRANSCRIPTION REPRESSOR HRCA"/>
    <property type="match status" value="1"/>
</dbReference>
<dbReference type="AlphaFoldDB" id="A0A9D1MHG4"/>
<dbReference type="InterPro" id="IPR029016">
    <property type="entry name" value="GAF-like_dom_sf"/>
</dbReference>
<dbReference type="SUPFAM" id="SSF46785">
    <property type="entry name" value="Winged helix' DNA-binding domain"/>
    <property type="match status" value="1"/>
</dbReference>
<evidence type="ECO:0000259" key="7">
    <source>
        <dbReference type="Pfam" id="PF01628"/>
    </source>
</evidence>
<evidence type="ECO:0000313" key="9">
    <source>
        <dbReference type="Proteomes" id="UP000824094"/>
    </source>
</evidence>
<dbReference type="InterPro" id="IPR023120">
    <property type="entry name" value="WHTH_transcript_rep_HrcA_IDD"/>
</dbReference>
<organism evidence="8 9">
    <name type="scientific">Candidatus Stercoripulliclostridium merdigallinarum</name>
    <dbReference type="NCBI Taxonomy" id="2840951"/>
    <lineage>
        <taxon>Bacteria</taxon>
        <taxon>Bacillati</taxon>
        <taxon>Bacillota</taxon>
        <taxon>Clostridia</taxon>
        <taxon>Eubacteriales</taxon>
        <taxon>Candidatus Stercoripulliclostridium</taxon>
    </lineage>
</organism>
<reference evidence="8" key="1">
    <citation type="submission" date="2020-10" db="EMBL/GenBank/DDBJ databases">
        <authorList>
            <person name="Gilroy R."/>
        </authorList>
    </citation>
    <scope>NUCLEOTIDE SEQUENCE</scope>
    <source>
        <strain evidence="8">18911</strain>
    </source>
</reference>
<comment type="function">
    <text evidence="5">Negative regulator of class I heat shock genes (grpE-dnaK-dnaJ and groELS operons). Prevents heat-shock induction of these operons.</text>
</comment>
<evidence type="ECO:0000256" key="5">
    <source>
        <dbReference type="HAMAP-Rule" id="MF_00081"/>
    </source>
</evidence>
<dbReference type="InterPro" id="IPR021153">
    <property type="entry name" value="HrcA_C"/>
</dbReference>
<accession>A0A9D1MHG4</accession>
<feature type="coiled-coil region" evidence="6">
    <location>
        <begin position="192"/>
        <end position="219"/>
    </location>
</feature>
<dbReference type="NCBIfam" id="TIGR00331">
    <property type="entry name" value="hrcA"/>
    <property type="match status" value="1"/>
</dbReference>
<comment type="caution">
    <text evidence="8">The sequence shown here is derived from an EMBL/GenBank/DDBJ whole genome shotgun (WGS) entry which is preliminary data.</text>
</comment>
<dbReference type="Gene3D" id="3.30.390.60">
    <property type="entry name" value="Heat-inducible transcription repressor hrca homolog, domain 3"/>
    <property type="match status" value="1"/>
</dbReference>
<dbReference type="Pfam" id="PF01628">
    <property type="entry name" value="HrcA"/>
    <property type="match status" value="1"/>
</dbReference>
<dbReference type="GO" id="GO:0003677">
    <property type="term" value="F:DNA binding"/>
    <property type="evidence" value="ECO:0007669"/>
    <property type="project" value="InterPro"/>
</dbReference>
<dbReference type="GO" id="GO:0045892">
    <property type="term" value="P:negative regulation of DNA-templated transcription"/>
    <property type="evidence" value="ECO:0007669"/>
    <property type="project" value="UniProtKB-UniRule"/>
</dbReference>
<evidence type="ECO:0000256" key="3">
    <source>
        <dbReference type="ARBA" id="ARBA00023016"/>
    </source>
</evidence>
<dbReference type="HAMAP" id="MF_00081">
    <property type="entry name" value="HrcA"/>
    <property type="match status" value="1"/>
</dbReference>
<feature type="domain" description="Heat-inducible transcription repressor HrcA C-terminal" evidence="7">
    <location>
        <begin position="106"/>
        <end position="321"/>
    </location>
</feature>
<evidence type="ECO:0000256" key="2">
    <source>
        <dbReference type="ARBA" id="ARBA00023015"/>
    </source>
</evidence>
<keyword evidence="2 5" id="KW-0805">Transcription regulation</keyword>
<evidence type="ECO:0000256" key="4">
    <source>
        <dbReference type="ARBA" id="ARBA00023163"/>
    </source>
</evidence>
<evidence type="ECO:0000256" key="1">
    <source>
        <dbReference type="ARBA" id="ARBA00022491"/>
    </source>
</evidence>
<sequence length="341" mass="37881">MERLSDRKHNILKAVVEEYIKQARQISSGELQEKYFSSISSATIRSELAALSDMGYLAQPHTSAGRSPTPKAYKYYVEYFVNRRPLQKKEIQLIDSSFSEKFNAVEDIVRTTAKVISDVTNYTSVIVLQNVGGVVIKEIKLVGLDEHSALVIIITDSGIIRDKVITLKNLVDDEFLHSAVLMLNKIFGGKSVAELENSLETVEKELNEFKELFDNVMALLKAYSSVTDESVFMEGESKMLNYPDADIGSAKKFLSIIDNKSLVGALIDTADDIEFNVRIGKDETQGIEKCAVVSAKYKVNGREVGYAGVIGPERMDYSKVMSVLSYIGKSLNTGKGEKDEK</sequence>
<comment type="similarity">
    <text evidence="5">Belongs to the HrcA family.</text>
</comment>
<evidence type="ECO:0000313" key="8">
    <source>
        <dbReference type="EMBL" id="HIU60392.1"/>
    </source>
</evidence>
<keyword evidence="4 5" id="KW-0804">Transcription</keyword>
<keyword evidence="1 5" id="KW-0678">Repressor</keyword>
<dbReference type="Gene3D" id="3.30.450.40">
    <property type="match status" value="1"/>
</dbReference>
<keyword evidence="6" id="KW-0175">Coiled coil</keyword>
<dbReference type="SUPFAM" id="SSF55781">
    <property type="entry name" value="GAF domain-like"/>
    <property type="match status" value="1"/>
</dbReference>
<dbReference type="Proteomes" id="UP000824094">
    <property type="component" value="Unassembled WGS sequence"/>
</dbReference>
<gene>
    <name evidence="5 8" type="primary">hrcA</name>
    <name evidence="8" type="ORF">IAB05_03250</name>
</gene>